<gene>
    <name evidence="2" type="ORF">DUI87_20536</name>
</gene>
<name>A0A3M0JWZ5_HIRRU</name>
<protein>
    <submittedName>
        <fullName evidence="2">Uncharacterized protein</fullName>
    </submittedName>
</protein>
<evidence type="ECO:0000256" key="1">
    <source>
        <dbReference type="SAM" id="MobiDB-lite"/>
    </source>
</evidence>
<reference evidence="2 3" key="1">
    <citation type="submission" date="2018-07" db="EMBL/GenBank/DDBJ databases">
        <title>A high quality draft genome assembly of the barn swallow (H. rustica rustica).</title>
        <authorList>
            <person name="Formenti G."/>
            <person name="Chiara M."/>
            <person name="Poveda L."/>
            <person name="Francoijs K.-J."/>
            <person name="Bonisoli-Alquati A."/>
            <person name="Canova L."/>
            <person name="Gianfranceschi L."/>
            <person name="Horner D.S."/>
            <person name="Saino N."/>
        </authorList>
    </citation>
    <scope>NUCLEOTIDE SEQUENCE [LARGE SCALE GENOMIC DNA]</scope>
    <source>
        <strain evidence="2">Chelidonia</strain>
        <tissue evidence="2">Blood</tissue>
    </source>
</reference>
<dbReference type="EMBL" id="QRBI01000131">
    <property type="protein sequence ID" value="RMC03340.1"/>
    <property type="molecule type" value="Genomic_DNA"/>
</dbReference>
<feature type="region of interest" description="Disordered" evidence="1">
    <location>
        <begin position="179"/>
        <end position="205"/>
    </location>
</feature>
<dbReference type="AlphaFoldDB" id="A0A3M0JWZ5"/>
<dbReference type="OrthoDB" id="5804959at2759"/>
<keyword evidence="3" id="KW-1185">Reference proteome</keyword>
<evidence type="ECO:0000313" key="2">
    <source>
        <dbReference type="EMBL" id="RMC03340.1"/>
    </source>
</evidence>
<sequence>MQFCTRGNNSADKEAKSVALMKVSVPRIEEGEVQEYPPRPSLKEIKGYEKIGSQLERVMCLKIGTHLNNSPSTEVQGPGNGCGHCVQTAQKEHEESEVLISSVPKNLSKGGAVEEACLRCEQVIEGHLINEEEWKCIPAWGDNKKNFSPSLSQVPLQHRYEVLDLEGQLDDLEENFLPSEPPSYDTPGRCITTSNIKKTSRRKEG</sequence>
<organism evidence="2 3">
    <name type="scientific">Hirundo rustica rustica</name>
    <dbReference type="NCBI Taxonomy" id="333673"/>
    <lineage>
        <taxon>Eukaryota</taxon>
        <taxon>Metazoa</taxon>
        <taxon>Chordata</taxon>
        <taxon>Craniata</taxon>
        <taxon>Vertebrata</taxon>
        <taxon>Euteleostomi</taxon>
        <taxon>Archelosauria</taxon>
        <taxon>Archosauria</taxon>
        <taxon>Dinosauria</taxon>
        <taxon>Saurischia</taxon>
        <taxon>Theropoda</taxon>
        <taxon>Coelurosauria</taxon>
        <taxon>Aves</taxon>
        <taxon>Neognathae</taxon>
        <taxon>Neoaves</taxon>
        <taxon>Telluraves</taxon>
        <taxon>Australaves</taxon>
        <taxon>Passeriformes</taxon>
        <taxon>Sylvioidea</taxon>
        <taxon>Hirundinidae</taxon>
        <taxon>Hirundo</taxon>
    </lineage>
</organism>
<dbReference type="Proteomes" id="UP000269221">
    <property type="component" value="Unassembled WGS sequence"/>
</dbReference>
<comment type="caution">
    <text evidence="2">The sequence shown here is derived from an EMBL/GenBank/DDBJ whole genome shotgun (WGS) entry which is preliminary data.</text>
</comment>
<evidence type="ECO:0000313" key="3">
    <source>
        <dbReference type="Proteomes" id="UP000269221"/>
    </source>
</evidence>
<proteinExistence type="predicted"/>
<accession>A0A3M0JWZ5</accession>